<proteinExistence type="predicted"/>
<protein>
    <submittedName>
        <fullName evidence="4">NAD(P)H-quinone oxidoreductase</fullName>
    </submittedName>
</protein>
<evidence type="ECO:0000313" key="5">
    <source>
        <dbReference type="Proteomes" id="UP000288789"/>
    </source>
</evidence>
<gene>
    <name evidence="4" type="ORF">EGC76_03640</name>
</gene>
<dbReference type="InterPro" id="IPR013154">
    <property type="entry name" value="ADH-like_N"/>
</dbReference>
<reference evidence="4 5" key="1">
    <citation type="submission" date="2018-12" db="EMBL/GenBank/DDBJ databases">
        <authorList>
            <person name="Li A."/>
            <person name="Zhang M."/>
            <person name="Zhu H."/>
        </authorList>
    </citation>
    <scope>NUCLEOTIDE SEQUENCE [LARGE SCALE GENOMIC DNA]</scope>
    <source>
        <strain evidence="4 5">R04H25</strain>
    </source>
</reference>
<name>A0A443Z6L0_9GAMM</name>
<dbReference type="Proteomes" id="UP000288789">
    <property type="component" value="Unassembled WGS sequence"/>
</dbReference>
<dbReference type="InterPro" id="IPR013149">
    <property type="entry name" value="ADH-like_C"/>
</dbReference>
<evidence type="ECO:0000256" key="1">
    <source>
        <dbReference type="ARBA" id="ARBA00022857"/>
    </source>
</evidence>
<dbReference type="Gene3D" id="3.90.180.10">
    <property type="entry name" value="Medium-chain alcohol dehydrogenases, catalytic domain"/>
    <property type="match status" value="1"/>
</dbReference>
<dbReference type="InterPro" id="IPR036291">
    <property type="entry name" value="NAD(P)-bd_dom_sf"/>
</dbReference>
<dbReference type="Pfam" id="PF00107">
    <property type="entry name" value="ADH_zinc_N"/>
    <property type="match status" value="1"/>
</dbReference>
<dbReference type="EMBL" id="RSFE01000002">
    <property type="protein sequence ID" value="RWU12413.1"/>
    <property type="molecule type" value="Genomic_DNA"/>
</dbReference>
<sequence length="319" mass="34411">MRALTAGTDNTVLWQHRDLPKVQPNEVRIKVAYSGMNRADLMQLAGHYPPPPGASDVLGLEVSGVVHAVGAEVSAHQVGDKVCALLAGGGYAEYVSVPANQVLGIPKGMELAHAAGICEVFATAWFNIYDIAATQPGERILMHAAASGVGQAVLQLAKVFGNPVFATAGADEKLKLAQQLGAEQVWNRHHGSFVDAVKAWGGADVILDPVAGSYIGWNQEVLNQDGRLVVIGLMGGRVAELDAGRLLMKRQRIIGSTLRSQPNRVKARIMADLYTHVWPLFEQQQVRASIDDVLPIAHIEDAFKRLRENDTQGKLVLVW</sequence>
<dbReference type="GO" id="GO:0070402">
    <property type="term" value="F:NADPH binding"/>
    <property type="evidence" value="ECO:0007669"/>
    <property type="project" value="TreeGrafter"/>
</dbReference>
<dbReference type="Pfam" id="PF08240">
    <property type="entry name" value="ADH_N"/>
    <property type="match status" value="1"/>
</dbReference>
<dbReference type="PANTHER" id="PTHR48106">
    <property type="entry name" value="QUINONE OXIDOREDUCTASE PIG3-RELATED"/>
    <property type="match status" value="1"/>
</dbReference>
<evidence type="ECO:0000256" key="2">
    <source>
        <dbReference type="ARBA" id="ARBA00023002"/>
    </source>
</evidence>
<dbReference type="Gene3D" id="3.40.50.720">
    <property type="entry name" value="NAD(P)-binding Rossmann-like Domain"/>
    <property type="match status" value="1"/>
</dbReference>
<dbReference type="SMART" id="SM00829">
    <property type="entry name" value="PKS_ER"/>
    <property type="match status" value="1"/>
</dbReference>
<keyword evidence="2" id="KW-0560">Oxidoreductase</keyword>
<keyword evidence="1" id="KW-0521">NADP</keyword>
<organism evidence="4 5">
    <name type="scientific">Pseudidiomarina gelatinasegens</name>
    <dbReference type="NCBI Taxonomy" id="2487740"/>
    <lineage>
        <taxon>Bacteria</taxon>
        <taxon>Pseudomonadati</taxon>
        <taxon>Pseudomonadota</taxon>
        <taxon>Gammaproteobacteria</taxon>
        <taxon>Alteromonadales</taxon>
        <taxon>Idiomarinaceae</taxon>
        <taxon>Pseudidiomarina</taxon>
    </lineage>
</organism>
<dbReference type="GO" id="GO:0016651">
    <property type="term" value="F:oxidoreductase activity, acting on NAD(P)H"/>
    <property type="evidence" value="ECO:0007669"/>
    <property type="project" value="TreeGrafter"/>
</dbReference>
<dbReference type="InterPro" id="IPR011032">
    <property type="entry name" value="GroES-like_sf"/>
</dbReference>
<dbReference type="CDD" id="cd05276">
    <property type="entry name" value="p53_inducible_oxidoreductase"/>
    <property type="match status" value="1"/>
</dbReference>
<comment type="caution">
    <text evidence="4">The sequence shown here is derived from an EMBL/GenBank/DDBJ whole genome shotgun (WGS) entry which is preliminary data.</text>
</comment>
<dbReference type="AlphaFoldDB" id="A0A443Z6L0"/>
<dbReference type="NCBIfam" id="TIGR02824">
    <property type="entry name" value="quinone_pig3"/>
    <property type="match status" value="1"/>
</dbReference>
<dbReference type="PANTHER" id="PTHR48106:SF8">
    <property type="entry name" value="OS02G0805600 PROTEIN"/>
    <property type="match status" value="1"/>
</dbReference>
<evidence type="ECO:0000313" key="4">
    <source>
        <dbReference type="EMBL" id="RWU12413.1"/>
    </source>
</evidence>
<dbReference type="InterPro" id="IPR020843">
    <property type="entry name" value="ER"/>
</dbReference>
<feature type="domain" description="Enoyl reductase (ER)" evidence="3">
    <location>
        <begin position="7"/>
        <end position="317"/>
    </location>
</feature>
<evidence type="ECO:0000259" key="3">
    <source>
        <dbReference type="SMART" id="SM00829"/>
    </source>
</evidence>
<dbReference type="SUPFAM" id="SSF51735">
    <property type="entry name" value="NAD(P)-binding Rossmann-fold domains"/>
    <property type="match status" value="1"/>
</dbReference>
<dbReference type="SUPFAM" id="SSF50129">
    <property type="entry name" value="GroES-like"/>
    <property type="match status" value="1"/>
</dbReference>
<dbReference type="OrthoDB" id="9780520at2"/>
<dbReference type="InterPro" id="IPR014189">
    <property type="entry name" value="Quinone_OxRdtase_PIG3"/>
</dbReference>
<accession>A0A443Z6L0</accession>
<keyword evidence="5" id="KW-1185">Reference proteome</keyword>